<sequence length="105" mass="11670">MGSSDDQAWLYVMAEPALFEYSKRISDDLPEDLAVISLADDLVGKVLEDVSDNNALQLVSDAAGDLVTQESEGQEWMSAMSMWTSKTNYMLDASANYRTELLSFF</sequence>
<keyword evidence="2" id="KW-1185">Reference proteome</keyword>
<reference evidence="1 2" key="1">
    <citation type="journal article" date="2014" name="Genome Announc.">
        <title>The Complete Genome Sequence of Pseudomonas putida NBRC 14164T Confirms High Intraspecies Variation.</title>
        <authorList>
            <person name="Ohji S."/>
            <person name="Yamazoe A."/>
            <person name="Hosoyama A."/>
            <person name="Tsuchikane K."/>
            <person name="Ezaki T."/>
            <person name="Fujita N."/>
        </authorList>
    </citation>
    <scope>NUCLEOTIDE SEQUENCE [LARGE SCALE GENOMIC DNA]</scope>
    <source>
        <strain evidence="1 2">NBRC 14164</strain>
    </source>
</reference>
<evidence type="ECO:0000313" key="1">
    <source>
        <dbReference type="EMBL" id="BAN52434.1"/>
    </source>
</evidence>
<evidence type="ECO:0000313" key="2">
    <source>
        <dbReference type="Proteomes" id="UP000016702"/>
    </source>
</evidence>
<organism evidence="1 2">
    <name type="scientific">Pseudomonas putida NBRC 14164</name>
    <dbReference type="NCBI Taxonomy" id="1211579"/>
    <lineage>
        <taxon>Bacteria</taxon>
        <taxon>Pseudomonadati</taxon>
        <taxon>Pseudomonadota</taxon>
        <taxon>Gammaproteobacteria</taxon>
        <taxon>Pseudomonadales</taxon>
        <taxon>Pseudomonadaceae</taxon>
        <taxon>Pseudomonas</taxon>
    </lineage>
</organism>
<gene>
    <name evidence="1" type="ORF">PP4_05810</name>
</gene>
<dbReference type="Proteomes" id="UP000016702">
    <property type="component" value="Chromosome"/>
</dbReference>
<dbReference type="EMBL" id="AP013070">
    <property type="protein sequence ID" value="BAN52434.1"/>
    <property type="molecule type" value="Genomic_DNA"/>
</dbReference>
<name>A0ABN5UFZ0_PSEPU</name>
<accession>A0ABN5UFZ0</accession>
<protein>
    <submittedName>
        <fullName evidence="1">Uncharacterized protein</fullName>
    </submittedName>
</protein>
<proteinExistence type="predicted"/>